<keyword evidence="1" id="KW-0732">Signal</keyword>
<dbReference type="RefSeq" id="WP_182801620.1">
    <property type="nucleotide sequence ID" value="NZ_CP060007.1"/>
</dbReference>
<dbReference type="KEGG" id="lacs:H4075_14865"/>
<organism evidence="3 4">
    <name type="scientific">Lacibacter sediminis</name>
    <dbReference type="NCBI Taxonomy" id="2760713"/>
    <lineage>
        <taxon>Bacteria</taxon>
        <taxon>Pseudomonadati</taxon>
        <taxon>Bacteroidota</taxon>
        <taxon>Chitinophagia</taxon>
        <taxon>Chitinophagales</taxon>
        <taxon>Chitinophagaceae</taxon>
        <taxon>Lacibacter</taxon>
    </lineage>
</organism>
<accession>A0A7G5XD02</accession>
<evidence type="ECO:0000313" key="3">
    <source>
        <dbReference type="EMBL" id="QNA43355.1"/>
    </source>
</evidence>
<reference evidence="4" key="1">
    <citation type="submission" date="2020-08" db="EMBL/GenBank/DDBJ databases">
        <title>Lacibacter sp. S13-6-6 genome sequencing.</title>
        <authorList>
            <person name="Jin L."/>
        </authorList>
    </citation>
    <scope>NUCLEOTIDE SEQUENCE [LARGE SCALE GENOMIC DNA]</scope>
    <source>
        <strain evidence="4">S13-6-6</strain>
    </source>
</reference>
<feature type="chain" id="PRO_5028954652" evidence="1">
    <location>
        <begin position="20"/>
        <end position="246"/>
    </location>
</feature>
<name>A0A7G5XD02_9BACT</name>
<proteinExistence type="predicted"/>
<dbReference type="Proteomes" id="UP000515344">
    <property type="component" value="Chromosome"/>
</dbReference>
<dbReference type="InterPro" id="IPR011250">
    <property type="entry name" value="OMP/PagP_B-barrel"/>
</dbReference>
<protein>
    <submittedName>
        <fullName evidence="3">PorT family protein</fullName>
    </submittedName>
</protein>
<evidence type="ECO:0000313" key="4">
    <source>
        <dbReference type="Proteomes" id="UP000515344"/>
    </source>
</evidence>
<dbReference type="Pfam" id="PF13568">
    <property type="entry name" value="OMP_b-brl_2"/>
    <property type="match status" value="1"/>
</dbReference>
<gene>
    <name evidence="3" type="ORF">H4075_14865</name>
</gene>
<dbReference type="AlphaFoldDB" id="A0A7G5XD02"/>
<feature type="signal peptide" evidence="1">
    <location>
        <begin position="1"/>
        <end position="19"/>
    </location>
</feature>
<evidence type="ECO:0000259" key="2">
    <source>
        <dbReference type="Pfam" id="PF13568"/>
    </source>
</evidence>
<dbReference type="Gene3D" id="2.40.160.20">
    <property type="match status" value="1"/>
</dbReference>
<sequence length="246" mass="26908">MKQFLIIALLSISSFAAHAQNKKITQAVDTQRASTDYLLKLGGVEGESSDSLPPAPNLLTVSAGGTMSQTHNTNLLSRYKMEQKPGYLLGIGYARELERARVQVQATYFKGGVRVASGDINGDGKSDYSELDLNYISLPVQFQIYVGARKRFFVGVGVEASYLLSKKQTGRPLHGQIKVFDGATGASAGVWFTRNVMLQAGYRYGLVDIDLDEQNKARNGMAFLTLSYAFYSKIKYGPVITIKPKG</sequence>
<feature type="domain" description="Outer membrane protein beta-barrel" evidence="2">
    <location>
        <begin position="86"/>
        <end position="209"/>
    </location>
</feature>
<dbReference type="InterPro" id="IPR025665">
    <property type="entry name" value="Beta-barrel_OMP_2"/>
</dbReference>
<evidence type="ECO:0000256" key="1">
    <source>
        <dbReference type="SAM" id="SignalP"/>
    </source>
</evidence>
<dbReference type="SUPFAM" id="SSF56925">
    <property type="entry name" value="OMPA-like"/>
    <property type="match status" value="1"/>
</dbReference>
<keyword evidence="4" id="KW-1185">Reference proteome</keyword>
<dbReference type="EMBL" id="CP060007">
    <property type="protein sequence ID" value="QNA43355.1"/>
    <property type="molecule type" value="Genomic_DNA"/>
</dbReference>